<keyword evidence="2" id="KW-1185">Reference proteome</keyword>
<evidence type="ECO:0000313" key="1">
    <source>
        <dbReference type="EMBL" id="KAI9908360.1"/>
    </source>
</evidence>
<dbReference type="EMBL" id="CM047587">
    <property type="protein sequence ID" value="KAI9908360.1"/>
    <property type="molecule type" value="Genomic_DNA"/>
</dbReference>
<sequence length="92" mass="10044">MADCAAVSTATFLESINTVPPSVRYSRVKSGDRNITLFPNAKTVPHVFQLETAEKVPLVDLVQGNGRHCCDGMQHGKSTSAIREDDQMDVHC</sequence>
<proteinExistence type="predicted"/>
<name>A0ACC0VQX7_9STRA</name>
<accession>A0ACC0VQX7</accession>
<protein>
    <submittedName>
        <fullName evidence="1">Uncharacterized protein</fullName>
    </submittedName>
</protein>
<comment type="caution">
    <text evidence="1">The sequence shown here is derived from an EMBL/GenBank/DDBJ whole genome shotgun (WGS) entry which is preliminary data.</text>
</comment>
<organism evidence="1 2">
    <name type="scientific">Peronosclerospora sorghi</name>
    <dbReference type="NCBI Taxonomy" id="230839"/>
    <lineage>
        <taxon>Eukaryota</taxon>
        <taxon>Sar</taxon>
        <taxon>Stramenopiles</taxon>
        <taxon>Oomycota</taxon>
        <taxon>Peronosporomycetes</taxon>
        <taxon>Peronosporales</taxon>
        <taxon>Peronosporaceae</taxon>
        <taxon>Peronosclerospora</taxon>
    </lineage>
</organism>
<reference evidence="1 2" key="1">
    <citation type="journal article" date="2022" name="bioRxiv">
        <title>The genome of the oomycete Peronosclerospora sorghi, a cosmopolitan pathogen of maize and sorghum, is inflated with dispersed pseudogenes.</title>
        <authorList>
            <person name="Fletcher K."/>
            <person name="Martin F."/>
            <person name="Isakeit T."/>
            <person name="Cavanaugh K."/>
            <person name="Magill C."/>
            <person name="Michelmore R."/>
        </authorList>
    </citation>
    <scope>NUCLEOTIDE SEQUENCE [LARGE SCALE GENOMIC DNA]</scope>
    <source>
        <strain evidence="1">P6</strain>
    </source>
</reference>
<dbReference type="Proteomes" id="UP001163321">
    <property type="component" value="Chromosome 8"/>
</dbReference>
<gene>
    <name evidence="1" type="ORF">PsorP6_004436</name>
</gene>
<evidence type="ECO:0000313" key="2">
    <source>
        <dbReference type="Proteomes" id="UP001163321"/>
    </source>
</evidence>